<accession>A0A934RWP6</accession>
<evidence type="ECO:0000313" key="3">
    <source>
        <dbReference type="EMBL" id="MBK1876599.1"/>
    </source>
</evidence>
<feature type="region of interest" description="Disordered" evidence="1">
    <location>
        <begin position="72"/>
        <end position="159"/>
    </location>
</feature>
<feature type="compositionally biased region" description="Basic and acidic residues" evidence="1">
    <location>
        <begin position="72"/>
        <end position="86"/>
    </location>
</feature>
<dbReference type="Proteomes" id="UP000617628">
    <property type="component" value="Unassembled WGS sequence"/>
</dbReference>
<evidence type="ECO:0000313" key="4">
    <source>
        <dbReference type="Proteomes" id="UP000617628"/>
    </source>
</evidence>
<sequence length="317" mass="34745">MREYYIRREGDEDASGPFDIDQISSLIEANKLDANAYYYDIETESWLLISSNQELMDTLFPKKRKLTLRTPEVEAEKKRQAEEEAAKVAAAAEAEKQAAEATGDSESDQPESEEGTSASDSEDSPETATTAKEEEPEPKKKKGKKKKGDEEEERKKLEVTKMLALAEGRADDPSGKSPREKQAAVAFIGLRLLALFFLSSILAMAYIEKDLLLTADAIAMAKSPFIIVAVFDAIVLVTLLLQVTEVYPLLRFRAAIGAGFLTLLFASSGDMIPLLSNLLLMAAIYFTSAIIKIRFLIGCGVAGLAGILGYVYAFFLS</sequence>
<keyword evidence="2" id="KW-0472">Membrane</keyword>
<feature type="compositionally biased region" description="Basic and acidic residues" evidence="1">
    <location>
        <begin position="147"/>
        <end position="159"/>
    </location>
</feature>
<feature type="transmembrane region" description="Helical" evidence="2">
    <location>
        <begin position="219"/>
        <end position="241"/>
    </location>
</feature>
<dbReference type="RefSeq" id="WP_200354815.1">
    <property type="nucleotide sequence ID" value="NZ_JAENIL010000010.1"/>
</dbReference>
<dbReference type="AlphaFoldDB" id="A0A934RWP6"/>
<keyword evidence="2" id="KW-1133">Transmembrane helix</keyword>
<reference evidence="3" key="1">
    <citation type="submission" date="2021-01" db="EMBL/GenBank/DDBJ databases">
        <title>Modified the classification status of verrucomicrobia.</title>
        <authorList>
            <person name="Feng X."/>
        </authorList>
    </citation>
    <scope>NUCLEOTIDE SEQUENCE</scope>
    <source>
        <strain evidence="3">KCTC 13126</strain>
    </source>
</reference>
<name>A0A934RWP6_9BACT</name>
<feature type="transmembrane region" description="Helical" evidence="2">
    <location>
        <begin position="184"/>
        <end position="207"/>
    </location>
</feature>
<gene>
    <name evidence="3" type="ORF">JIN87_06950</name>
</gene>
<feature type="transmembrane region" description="Helical" evidence="2">
    <location>
        <begin position="295"/>
        <end position="315"/>
    </location>
</feature>
<proteinExistence type="predicted"/>
<dbReference type="EMBL" id="JAENIL010000010">
    <property type="protein sequence ID" value="MBK1876599.1"/>
    <property type="molecule type" value="Genomic_DNA"/>
</dbReference>
<keyword evidence="4" id="KW-1185">Reference proteome</keyword>
<feature type="compositionally biased region" description="Acidic residues" evidence="1">
    <location>
        <begin position="103"/>
        <end position="125"/>
    </location>
</feature>
<comment type="caution">
    <text evidence="3">The sequence shown here is derived from an EMBL/GenBank/DDBJ whole genome shotgun (WGS) entry which is preliminary data.</text>
</comment>
<protein>
    <recommendedName>
        <fullName evidence="5">GYF domain-containing protein</fullName>
    </recommendedName>
</protein>
<evidence type="ECO:0000256" key="2">
    <source>
        <dbReference type="SAM" id="Phobius"/>
    </source>
</evidence>
<organism evidence="3 4">
    <name type="scientific">Pelagicoccus mobilis</name>
    <dbReference type="NCBI Taxonomy" id="415221"/>
    <lineage>
        <taxon>Bacteria</taxon>
        <taxon>Pseudomonadati</taxon>
        <taxon>Verrucomicrobiota</taxon>
        <taxon>Opitutia</taxon>
        <taxon>Puniceicoccales</taxon>
        <taxon>Pelagicoccaceae</taxon>
        <taxon>Pelagicoccus</taxon>
    </lineage>
</organism>
<evidence type="ECO:0008006" key="5">
    <source>
        <dbReference type="Google" id="ProtNLM"/>
    </source>
</evidence>
<keyword evidence="2" id="KW-0812">Transmembrane</keyword>
<feature type="transmembrane region" description="Helical" evidence="2">
    <location>
        <begin position="248"/>
        <end position="265"/>
    </location>
</feature>
<evidence type="ECO:0000256" key="1">
    <source>
        <dbReference type="SAM" id="MobiDB-lite"/>
    </source>
</evidence>